<evidence type="ECO:0000259" key="8">
    <source>
        <dbReference type="PROSITE" id="PS51747"/>
    </source>
</evidence>
<evidence type="ECO:0000256" key="7">
    <source>
        <dbReference type="ARBA" id="ARBA00048045"/>
    </source>
</evidence>
<evidence type="ECO:0000256" key="4">
    <source>
        <dbReference type="ARBA" id="ARBA00022723"/>
    </source>
</evidence>
<dbReference type="CDD" id="cd01285">
    <property type="entry name" value="nucleoside_deaminase"/>
    <property type="match status" value="1"/>
</dbReference>
<keyword evidence="6" id="KW-0862">Zinc</keyword>
<dbReference type="EC" id="3.5.4.33" evidence="2"/>
<dbReference type="HAMAP" id="MF_00972">
    <property type="entry name" value="tRNA_aden_deaminase"/>
    <property type="match status" value="1"/>
</dbReference>
<dbReference type="PROSITE" id="PS51747">
    <property type="entry name" value="CYT_DCMP_DEAMINASES_2"/>
    <property type="match status" value="1"/>
</dbReference>
<keyword evidence="5" id="KW-0378">Hydrolase</keyword>
<dbReference type="AlphaFoldDB" id="A0A6J6EEQ7"/>
<accession>A0A6J6EEQ7</accession>
<comment type="cofactor">
    <cofactor evidence="1">
        <name>Zn(2+)</name>
        <dbReference type="ChEBI" id="CHEBI:29105"/>
    </cofactor>
</comment>
<organism evidence="9">
    <name type="scientific">freshwater metagenome</name>
    <dbReference type="NCBI Taxonomy" id="449393"/>
    <lineage>
        <taxon>unclassified sequences</taxon>
        <taxon>metagenomes</taxon>
        <taxon>ecological metagenomes</taxon>
    </lineage>
</organism>
<keyword evidence="4" id="KW-0479">Metal-binding</keyword>
<dbReference type="Gene3D" id="3.40.140.10">
    <property type="entry name" value="Cytidine Deaminase, domain 2"/>
    <property type="match status" value="1"/>
</dbReference>
<feature type="domain" description="CMP/dCMP-type deaminase" evidence="8">
    <location>
        <begin position="15"/>
        <end position="128"/>
    </location>
</feature>
<dbReference type="GO" id="GO:0046872">
    <property type="term" value="F:metal ion binding"/>
    <property type="evidence" value="ECO:0007669"/>
    <property type="project" value="UniProtKB-KW"/>
</dbReference>
<dbReference type="Pfam" id="PF00383">
    <property type="entry name" value="dCMP_cyt_deam_1"/>
    <property type="match status" value="1"/>
</dbReference>
<reference evidence="9" key="1">
    <citation type="submission" date="2020-05" db="EMBL/GenBank/DDBJ databases">
        <authorList>
            <person name="Chiriac C."/>
            <person name="Salcher M."/>
            <person name="Ghai R."/>
            <person name="Kavagutti S V."/>
        </authorList>
    </citation>
    <scope>NUCLEOTIDE SEQUENCE</scope>
</reference>
<dbReference type="PANTHER" id="PTHR11079">
    <property type="entry name" value="CYTOSINE DEAMINASE FAMILY MEMBER"/>
    <property type="match status" value="1"/>
</dbReference>
<dbReference type="EMBL" id="CAEZTT010000040">
    <property type="protein sequence ID" value="CAB4574376.1"/>
    <property type="molecule type" value="Genomic_DNA"/>
</dbReference>
<evidence type="ECO:0000256" key="5">
    <source>
        <dbReference type="ARBA" id="ARBA00022801"/>
    </source>
</evidence>
<dbReference type="InterPro" id="IPR028883">
    <property type="entry name" value="tRNA_aden_deaminase"/>
</dbReference>
<dbReference type="SUPFAM" id="SSF53927">
    <property type="entry name" value="Cytidine deaminase-like"/>
    <property type="match status" value="1"/>
</dbReference>
<dbReference type="InterPro" id="IPR016193">
    <property type="entry name" value="Cytidine_deaminase-like"/>
</dbReference>
<protein>
    <recommendedName>
        <fullName evidence="2">tRNA(adenine(34)) deaminase</fullName>
        <ecNumber evidence="2">3.5.4.33</ecNumber>
    </recommendedName>
</protein>
<dbReference type="GO" id="GO:0052717">
    <property type="term" value="F:tRNA-specific adenosine-34 deaminase activity"/>
    <property type="evidence" value="ECO:0007669"/>
    <property type="project" value="UniProtKB-EC"/>
</dbReference>
<name>A0A6J6EEQ7_9ZZZZ</name>
<dbReference type="PANTHER" id="PTHR11079:SF202">
    <property type="entry name" value="TRNA-SPECIFIC ADENOSINE DEAMINASE"/>
    <property type="match status" value="1"/>
</dbReference>
<evidence type="ECO:0000256" key="3">
    <source>
        <dbReference type="ARBA" id="ARBA00022694"/>
    </source>
</evidence>
<dbReference type="InterPro" id="IPR002125">
    <property type="entry name" value="CMP_dCMP_dom"/>
</dbReference>
<evidence type="ECO:0000256" key="6">
    <source>
        <dbReference type="ARBA" id="ARBA00022833"/>
    </source>
</evidence>
<dbReference type="GO" id="GO:0002100">
    <property type="term" value="P:tRNA wobble adenosine to inosine editing"/>
    <property type="evidence" value="ECO:0007669"/>
    <property type="project" value="InterPro"/>
</dbReference>
<gene>
    <name evidence="9" type="ORF">UFOPK1726_00482</name>
</gene>
<proteinExistence type="inferred from homology"/>
<sequence>MRRIDARLTFMQVRPADDQAMQRALTLAADSAARGEIPVGALIIDSTGEILAESGNWNEAKFDPTAHAEIEVIRAAATKLSSARLDGCTLVVTLEPCPMCAGAAMQARIARLVFGADNKDYGAVGSKFDVVRDSRLPHQMEVVANVRADEAKELLDRFFETKR</sequence>
<evidence type="ECO:0000256" key="1">
    <source>
        <dbReference type="ARBA" id="ARBA00001947"/>
    </source>
</evidence>
<evidence type="ECO:0000313" key="9">
    <source>
        <dbReference type="EMBL" id="CAB4574376.1"/>
    </source>
</evidence>
<comment type="catalytic activity">
    <reaction evidence="7">
        <text>adenosine(34) in tRNA + H2O + H(+) = inosine(34) in tRNA + NH4(+)</text>
        <dbReference type="Rhea" id="RHEA:43168"/>
        <dbReference type="Rhea" id="RHEA-COMP:10373"/>
        <dbReference type="Rhea" id="RHEA-COMP:10374"/>
        <dbReference type="ChEBI" id="CHEBI:15377"/>
        <dbReference type="ChEBI" id="CHEBI:15378"/>
        <dbReference type="ChEBI" id="CHEBI:28938"/>
        <dbReference type="ChEBI" id="CHEBI:74411"/>
        <dbReference type="ChEBI" id="CHEBI:82852"/>
        <dbReference type="EC" id="3.5.4.33"/>
    </reaction>
</comment>
<evidence type="ECO:0000256" key="2">
    <source>
        <dbReference type="ARBA" id="ARBA00012740"/>
    </source>
</evidence>
<keyword evidence="3" id="KW-0819">tRNA processing</keyword>